<name>A0A1A9ZJR2_GLOPL</name>
<keyword evidence="3" id="KW-0472">Membrane</keyword>
<keyword evidence="3" id="KW-0812">Transmembrane</keyword>
<evidence type="ECO:0000313" key="4">
    <source>
        <dbReference type="EnsemblMetazoa" id="GPAI016969-PA"/>
    </source>
</evidence>
<feature type="compositionally biased region" description="Low complexity" evidence="2">
    <location>
        <begin position="432"/>
        <end position="444"/>
    </location>
</feature>
<protein>
    <recommendedName>
        <fullName evidence="6">Golgi integral membrane protein 4</fullName>
    </recommendedName>
</protein>
<dbReference type="AlphaFoldDB" id="A0A1A9ZJR2"/>
<feature type="compositionally biased region" description="Basic and acidic residues" evidence="2">
    <location>
        <begin position="587"/>
        <end position="597"/>
    </location>
</feature>
<reference evidence="5" key="1">
    <citation type="submission" date="2014-03" db="EMBL/GenBank/DDBJ databases">
        <authorList>
            <person name="Aksoy S."/>
            <person name="Warren W."/>
            <person name="Wilson R.K."/>
        </authorList>
    </citation>
    <scope>NUCLEOTIDE SEQUENCE [LARGE SCALE GENOMIC DNA]</scope>
    <source>
        <strain evidence="5">IAEA</strain>
    </source>
</reference>
<dbReference type="STRING" id="7398.A0A1A9ZJR2"/>
<keyword evidence="1" id="KW-0175">Coiled coil</keyword>
<evidence type="ECO:0008006" key="6">
    <source>
        <dbReference type="Google" id="ProtNLM"/>
    </source>
</evidence>
<reference evidence="4" key="2">
    <citation type="submission" date="2020-05" db="UniProtKB">
        <authorList>
            <consortium name="EnsemblMetazoa"/>
        </authorList>
    </citation>
    <scope>IDENTIFICATION</scope>
    <source>
        <strain evidence="4">IAEA</strain>
    </source>
</reference>
<feature type="transmembrane region" description="Helical" evidence="3">
    <location>
        <begin position="12"/>
        <end position="32"/>
    </location>
</feature>
<dbReference type="EnsemblMetazoa" id="GPAI016969-RA">
    <property type="protein sequence ID" value="GPAI016969-PA"/>
    <property type="gene ID" value="GPAI016969"/>
</dbReference>
<dbReference type="VEuPathDB" id="VectorBase:GPAI016969"/>
<feature type="compositionally biased region" description="Basic and acidic residues" evidence="2">
    <location>
        <begin position="566"/>
        <end position="578"/>
    </location>
</feature>
<keyword evidence="3" id="KW-1133">Transmembrane helix</keyword>
<keyword evidence="5" id="KW-1185">Reference proteome</keyword>
<sequence length="617" mass="68809">MNGTRFARTGRCRFIICIGILILMVGMVTIFHSSQMQLDETRQQRLHCEQQQEALNERLTSLVEQKFHMEKNHDHERNEQMEIKRNLEQRIKSLEEESQKQKLESQMRYDHLQQENKVLQRDHKDLLAECTKTKKQQLEHANTLEKKLEVLHSEFEKERVNISSEANMWKEKYNGLANEKADLLTTLETVNTLRSKIKQLENSLREPKGVSRIKAYKLLGKPQSTTPNKVEPLKSFKGLEEVSEGVYHVNITINNANQVPNASGFTTAIITNNNVQNRNSGFFNVTGMGLSNRTTSGIKNKKFVDIKAAADQSNRSIILNSVENFQIVPKPIVNNVGKLKDIISSSPASKSEQQMPSGVLGFNATTAKSSLVSNGNLNSNSPPLAMPPNQKRLPENVAPIPENFETLLGKSNVDEIKQGSKQSNDVERVNKNTENNNNRYNNVVDTMDIPKTQGVKSAANKDYDSALPAANGNRNRESRNDDNLNDNENPQDDHKKIPVGPINADEKFKDGENDDEEIAVGLGADNEGDMLAGLGGGFAAGDIAVKPNKQQLLKTDNLNNEVAADQGKEFGDGLRIDEGDLDYGDDGSLKSELDSGRQNDYSNPGARNKHDGQAIRN</sequence>
<accession>A0A1A9ZJR2</accession>
<evidence type="ECO:0000256" key="3">
    <source>
        <dbReference type="SAM" id="Phobius"/>
    </source>
</evidence>
<evidence type="ECO:0000256" key="2">
    <source>
        <dbReference type="SAM" id="MobiDB-lite"/>
    </source>
</evidence>
<feature type="region of interest" description="Disordered" evidence="2">
    <location>
        <begin position="565"/>
        <end position="617"/>
    </location>
</feature>
<feature type="compositionally biased region" description="Basic and acidic residues" evidence="2">
    <location>
        <begin position="415"/>
        <end position="431"/>
    </location>
</feature>
<evidence type="ECO:0000313" key="5">
    <source>
        <dbReference type="Proteomes" id="UP000092445"/>
    </source>
</evidence>
<evidence type="ECO:0000256" key="1">
    <source>
        <dbReference type="SAM" id="Coils"/>
    </source>
</evidence>
<feature type="coiled-coil region" evidence="1">
    <location>
        <begin position="38"/>
        <end position="161"/>
    </location>
</feature>
<dbReference type="Proteomes" id="UP000092445">
    <property type="component" value="Unassembled WGS sequence"/>
</dbReference>
<organism evidence="4 5">
    <name type="scientific">Glossina pallidipes</name>
    <name type="common">Tsetse fly</name>
    <dbReference type="NCBI Taxonomy" id="7398"/>
    <lineage>
        <taxon>Eukaryota</taxon>
        <taxon>Metazoa</taxon>
        <taxon>Ecdysozoa</taxon>
        <taxon>Arthropoda</taxon>
        <taxon>Hexapoda</taxon>
        <taxon>Insecta</taxon>
        <taxon>Pterygota</taxon>
        <taxon>Neoptera</taxon>
        <taxon>Endopterygota</taxon>
        <taxon>Diptera</taxon>
        <taxon>Brachycera</taxon>
        <taxon>Muscomorpha</taxon>
        <taxon>Hippoboscoidea</taxon>
        <taxon>Glossinidae</taxon>
        <taxon>Glossina</taxon>
    </lineage>
</organism>
<proteinExistence type="predicted"/>
<feature type="compositionally biased region" description="Basic and acidic residues" evidence="2">
    <location>
        <begin position="608"/>
        <end position="617"/>
    </location>
</feature>
<feature type="region of interest" description="Disordered" evidence="2">
    <location>
        <begin position="415"/>
        <end position="512"/>
    </location>
</feature>